<dbReference type="GO" id="GO:0004337">
    <property type="term" value="F:(2E,6E)-farnesyl diphosphate synthase activity"/>
    <property type="evidence" value="ECO:0007669"/>
    <property type="project" value="UniProtKB-EC"/>
</dbReference>
<dbReference type="EC" id="2.5.1.29" evidence="7"/>
<dbReference type="OrthoDB" id="4497239at2"/>
<evidence type="ECO:0000256" key="1">
    <source>
        <dbReference type="ARBA" id="ARBA00001946"/>
    </source>
</evidence>
<keyword evidence="5" id="KW-0460">Magnesium</keyword>
<reference evidence="7 8" key="1">
    <citation type="submission" date="2017-02" db="EMBL/GenBank/DDBJ databases">
        <authorList>
            <person name="Peterson S.W."/>
        </authorList>
    </citation>
    <scope>NUCLEOTIDE SEQUENCE [LARGE SCALE GENOMIC DNA]</scope>
    <source>
        <strain evidence="7 8">B Mb 05.01</strain>
    </source>
</reference>
<dbReference type="AlphaFoldDB" id="A0A1R4KBV4"/>
<dbReference type="GO" id="GO:0004311">
    <property type="term" value="F:geranylgeranyl diphosphate synthase activity"/>
    <property type="evidence" value="ECO:0007669"/>
    <property type="project" value="UniProtKB-EC"/>
</dbReference>
<evidence type="ECO:0000313" key="7">
    <source>
        <dbReference type="EMBL" id="SJN41891.1"/>
    </source>
</evidence>
<dbReference type="GO" id="GO:0004161">
    <property type="term" value="F:dimethylallyltranstransferase activity"/>
    <property type="evidence" value="ECO:0007669"/>
    <property type="project" value="UniProtKB-EC"/>
</dbReference>
<protein>
    <submittedName>
        <fullName evidence="7">Octaprenyl diphosphate synthase / Dimethylallyltransferase / (2E,6E)-farnesyl diphosphate synthase / Geranylgeranyl diphosphate synthase</fullName>
        <ecNumber evidence="7">2.5.1.1</ecNumber>
        <ecNumber evidence="7">2.5.1.10</ecNumber>
        <ecNumber evidence="7">2.5.1.29</ecNumber>
        <ecNumber evidence="7">2.5.1.90</ecNumber>
    </submittedName>
</protein>
<evidence type="ECO:0000313" key="8">
    <source>
        <dbReference type="Proteomes" id="UP000196320"/>
    </source>
</evidence>
<dbReference type="GO" id="GO:0046872">
    <property type="term" value="F:metal ion binding"/>
    <property type="evidence" value="ECO:0007669"/>
    <property type="project" value="UniProtKB-KW"/>
</dbReference>
<dbReference type="PANTHER" id="PTHR12001:SF85">
    <property type="entry name" value="SHORT CHAIN ISOPRENYL DIPHOSPHATE SYNTHASE"/>
    <property type="match status" value="1"/>
</dbReference>
<evidence type="ECO:0000256" key="3">
    <source>
        <dbReference type="ARBA" id="ARBA00022679"/>
    </source>
</evidence>
<comment type="cofactor">
    <cofactor evidence="1">
        <name>Mg(2+)</name>
        <dbReference type="ChEBI" id="CHEBI:18420"/>
    </cofactor>
</comment>
<keyword evidence="8" id="KW-1185">Reference proteome</keyword>
<dbReference type="EC" id="2.5.1.10" evidence="7"/>
<accession>A0A1R4KBV4</accession>
<dbReference type="Pfam" id="PF00348">
    <property type="entry name" value="polyprenyl_synt"/>
    <property type="match status" value="1"/>
</dbReference>
<dbReference type="PANTHER" id="PTHR12001">
    <property type="entry name" value="GERANYLGERANYL PYROPHOSPHATE SYNTHASE"/>
    <property type="match status" value="1"/>
</dbReference>
<keyword evidence="3 6" id="KW-0808">Transferase</keyword>
<dbReference type="InterPro" id="IPR000092">
    <property type="entry name" value="Polyprenyl_synt"/>
</dbReference>
<dbReference type="Gene3D" id="1.10.600.10">
    <property type="entry name" value="Farnesyl Diphosphate Synthase"/>
    <property type="match status" value="1"/>
</dbReference>
<sequence length="355" mass="38999">MMPESAPHIERIPSSIEGRLAEVLAERRVRSRVFPRQYEQLWESVERMAQRGKKIRPQLLLDTYRALGGDRHRIAVDAACAIELLHLALVVHDDVIDGDHHRRGEMNIAGAFAWDATMRGVSEHAANAWGDSTALLAGDLVLTLAHSLLARLDLPQSQRETVLTLFEDTVFESVAGEQHDVWLSLQIEDTDPSEVVTMAEQKTAAYSFAAPLRLAAVLAGVDATVVDELSVIGRQIGVIYQLRDDVLGVFGDPNQTGKSTLSDLREGKQTLLIAYARADEAWPGVAPLFGDSRLSTSDAQRLRDVVENSGARLFVESLIDEHCERAFGLIEEATISSALKDQLTALATRCSSRVS</sequence>
<evidence type="ECO:0000256" key="6">
    <source>
        <dbReference type="RuleBase" id="RU004466"/>
    </source>
</evidence>
<dbReference type="GO" id="GO:0008299">
    <property type="term" value="P:isoprenoid biosynthetic process"/>
    <property type="evidence" value="ECO:0007669"/>
    <property type="project" value="InterPro"/>
</dbReference>
<dbReference type="EC" id="2.5.1.1" evidence="7"/>
<dbReference type="PROSITE" id="PS00444">
    <property type="entry name" value="POLYPRENYL_SYNTHASE_2"/>
    <property type="match status" value="1"/>
</dbReference>
<evidence type="ECO:0000256" key="5">
    <source>
        <dbReference type="ARBA" id="ARBA00022842"/>
    </source>
</evidence>
<dbReference type="EC" id="2.5.1.90" evidence="7"/>
<organism evidence="7 8">
    <name type="scientific">Microbacterium esteraromaticum</name>
    <dbReference type="NCBI Taxonomy" id="57043"/>
    <lineage>
        <taxon>Bacteria</taxon>
        <taxon>Bacillati</taxon>
        <taxon>Actinomycetota</taxon>
        <taxon>Actinomycetes</taxon>
        <taxon>Micrococcales</taxon>
        <taxon>Microbacteriaceae</taxon>
        <taxon>Microbacterium</taxon>
    </lineage>
</organism>
<comment type="similarity">
    <text evidence="2 6">Belongs to the FPP/GGPP synthase family.</text>
</comment>
<evidence type="ECO:0000256" key="2">
    <source>
        <dbReference type="ARBA" id="ARBA00006706"/>
    </source>
</evidence>
<dbReference type="InterPro" id="IPR008949">
    <property type="entry name" value="Isoprenoid_synthase_dom_sf"/>
</dbReference>
<dbReference type="EMBL" id="FUKO01000029">
    <property type="protein sequence ID" value="SJN41891.1"/>
    <property type="molecule type" value="Genomic_DNA"/>
</dbReference>
<dbReference type="Proteomes" id="UP000196320">
    <property type="component" value="Unassembled WGS sequence"/>
</dbReference>
<dbReference type="GO" id="GO:0106350">
    <property type="term" value="F:all-trans-octaprenyl-diphosphate synthase activity"/>
    <property type="evidence" value="ECO:0007669"/>
    <property type="project" value="UniProtKB-EC"/>
</dbReference>
<evidence type="ECO:0000256" key="4">
    <source>
        <dbReference type="ARBA" id="ARBA00022723"/>
    </source>
</evidence>
<dbReference type="PROSITE" id="PS00723">
    <property type="entry name" value="POLYPRENYL_SYNTHASE_1"/>
    <property type="match status" value="1"/>
</dbReference>
<keyword evidence="4" id="KW-0479">Metal-binding</keyword>
<dbReference type="SUPFAM" id="SSF48576">
    <property type="entry name" value="Terpenoid synthases"/>
    <property type="match status" value="1"/>
</dbReference>
<gene>
    <name evidence="7" type="ORF">FM104_11700</name>
</gene>
<proteinExistence type="inferred from homology"/>
<dbReference type="InterPro" id="IPR033749">
    <property type="entry name" value="Polyprenyl_synt_CS"/>
</dbReference>
<dbReference type="CDD" id="cd00685">
    <property type="entry name" value="Trans_IPPS_HT"/>
    <property type="match status" value="1"/>
</dbReference>
<name>A0A1R4KBV4_9MICO</name>
<dbReference type="SFLD" id="SFLDS00005">
    <property type="entry name" value="Isoprenoid_Synthase_Type_I"/>
    <property type="match status" value="1"/>
</dbReference>